<proteinExistence type="predicted"/>
<reference evidence="1 2" key="1">
    <citation type="submission" date="2018-06" db="EMBL/GenBank/DDBJ databases">
        <authorList>
            <consortium name="Pathogen Informatics"/>
            <person name="Doyle S."/>
        </authorList>
    </citation>
    <scope>NUCLEOTIDE SEQUENCE [LARGE SCALE GENOMIC DNA]</scope>
    <source>
        <strain evidence="1 2">NCTC11532</strain>
    </source>
</reference>
<accession>A0A378LQ57</accession>
<gene>
    <name evidence="1" type="ORF">NCTC11532_00655</name>
</gene>
<evidence type="ECO:0000313" key="2">
    <source>
        <dbReference type="Proteomes" id="UP000255297"/>
    </source>
</evidence>
<protein>
    <submittedName>
        <fullName evidence="1">Phage-related integrase</fullName>
    </submittedName>
</protein>
<dbReference type="EMBL" id="UGPB01000001">
    <property type="protein sequence ID" value="STY28480.1"/>
    <property type="molecule type" value="Genomic_DNA"/>
</dbReference>
<dbReference type="Proteomes" id="UP000255297">
    <property type="component" value="Unassembled WGS sequence"/>
</dbReference>
<keyword evidence="2" id="KW-1185">Reference proteome</keyword>
<organism evidence="1 2">
    <name type="scientific">Legionella wadsworthii</name>
    <dbReference type="NCBI Taxonomy" id="28088"/>
    <lineage>
        <taxon>Bacteria</taxon>
        <taxon>Pseudomonadati</taxon>
        <taxon>Pseudomonadota</taxon>
        <taxon>Gammaproteobacteria</taxon>
        <taxon>Legionellales</taxon>
        <taxon>Legionellaceae</taxon>
        <taxon>Legionella</taxon>
    </lineage>
</organism>
<name>A0A378LQ57_9GAMM</name>
<evidence type="ECO:0000313" key="1">
    <source>
        <dbReference type="EMBL" id="STY28480.1"/>
    </source>
</evidence>
<sequence>MPKIMATYNKYEMLPQRKEALDQCTNLIMDLIQNQTMLFIFQLN</sequence>
<dbReference type="AlphaFoldDB" id="A0A378LQ57"/>